<keyword evidence="5" id="KW-0378">Hydrolase</keyword>
<dbReference type="VEuPathDB" id="FungiDB:H257_09939"/>
<protein>
    <recommendedName>
        <fullName evidence="9">HTH CENPB-type domain-containing protein</fullName>
    </recommendedName>
</protein>
<dbReference type="InterPro" id="IPR009057">
    <property type="entry name" value="Homeodomain-like_sf"/>
</dbReference>
<keyword evidence="7" id="KW-0482">Metalloprotease</keyword>
<name>A0A397CR98_APHAT</name>
<evidence type="ECO:0000256" key="2">
    <source>
        <dbReference type="ARBA" id="ARBA00007357"/>
    </source>
</evidence>
<dbReference type="SMART" id="SM00674">
    <property type="entry name" value="CENPB"/>
    <property type="match status" value="1"/>
</dbReference>
<feature type="non-terminal residue" evidence="10">
    <location>
        <position position="848"/>
    </location>
</feature>
<dbReference type="PANTHER" id="PTHR11733:SF167">
    <property type="entry name" value="FI17812P1-RELATED"/>
    <property type="match status" value="1"/>
</dbReference>
<dbReference type="EMBL" id="QUTC01007561">
    <property type="protein sequence ID" value="RHY47274.1"/>
    <property type="molecule type" value="Genomic_DNA"/>
</dbReference>
<dbReference type="InterPro" id="IPR042089">
    <property type="entry name" value="Peptidase_M13_dom_2"/>
</dbReference>
<comment type="cofactor">
    <cofactor evidence="1">
        <name>Zn(2+)</name>
        <dbReference type="ChEBI" id="CHEBI:29105"/>
    </cofactor>
</comment>
<keyword evidence="3" id="KW-0645">Protease</keyword>
<dbReference type="Gene3D" id="1.10.10.60">
    <property type="entry name" value="Homeodomain-like"/>
    <property type="match status" value="1"/>
</dbReference>
<gene>
    <name evidence="10" type="ORF">DYB38_010517</name>
</gene>
<dbReference type="AlphaFoldDB" id="A0A397CR98"/>
<dbReference type="InterPro" id="IPR024079">
    <property type="entry name" value="MetalloPept_cat_dom_sf"/>
</dbReference>
<dbReference type="PROSITE" id="PS51253">
    <property type="entry name" value="HTH_CENPB"/>
    <property type="match status" value="1"/>
</dbReference>
<dbReference type="PANTHER" id="PTHR11733">
    <property type="entry name" value="ZINC METALLOPROTEASE FAMILY M13 NEPRILYSIN-RELATED"/>
    <property type="match status" value="1"/>
</dbReference>
<dbReference type="GO" id="GO:0016485">
    <property type="term" value="P:protein processing"/>
    <property type="evidence" value="ECO:0007669"/>
    <property type="project" value="TreeGrafter"/>
</dbReference>
<dbReference type="PROSITE" id="PS51885">
    <property type="entry name" value="NEPRILYSIN"/>
    <property type="match status" value="1"/>
</dbReference>
<dbReference type="InterPro" id="IPR000718">
    <property type="entry name" value="Peptidase_M13"/>
</dbReference>
<dbReference type="GO" id="GO:0004222">
    <property type="term" value="F:metalloendopeptidase activity"/>
    <property type="evidence" value="ECO:0007669"/>
    <property type="project" value="InterPro"/>
</dbReference>
<evidence type="ECO:0000259" key="9">
    <source>
        <dbReference type="PROSITE" id="PS51253"/>
    </source>
</evidence>
<dbReference type="Pfam" id="PF05649">
    <property type="entry name" value="Peptidase_M13_N"/>
    <property type="match status" value="1"/>
</dbReference>
<evidence type="ECO:0000256" key="5">
    <source>
        <dbReference type="ARBA" id="ARBA00022801"/>
    </source>
</evidence>
<organism evidence="10 11">
    <name type="scientific">Aphanomyces astaci</name>
    <name type="common">Crayfish plague agent</name>
    <dbReference type="NCBI Taxonomy" id="112090"/>
    <lineage>
        <taxon>Eukaryota</taxon>
        <taxon>Sar</taxon>
        <taxon>Stramenopiles</taxon>
        <taxon>Oomycota</taxon>
        <taxon>Saprolegniomycetes</taxon>
        <taxon>Saprolegniales</taxon>
        <taxon>Verrucalvaceae</taxon>
        <taxon>Aphanomyces</taxon>
    </lineage>
</organism>
<dbReference type="Gene3D" id="3.40.390.10">
    <property type="entry name" value="Collagenase (Catalytic Domain)"/>
    <property type="match status" value="1"/>
</dbReference>
<evidence type="ECO:0000256" key="1">
    <source>
        <dbReference type="ARBA" id="ARBA00001947"/>
    </source>
</evidence>
<dbReference type="VEuPathDB" id="FungiDB:H257_18691"/>
<dbReference type="SUPFAM" id="SSF55486">
    <property type="entry name" value="Metalloproteases ('zincins'), catalytic domain"/>
    <property type="match status" value="1"/>
</dbReference>
<evidence type="ECO:0000256" key="6">
    <source>
        <dbReference type="ARBA" id="ARBA00022833"/>
    </source>
</evidence>
<accession>A0A397CR98</accession>
<comment type="similarity">
    <text evidence="2">Belongs to the peptidase M13 family.</text>
</comment>
<evidence type="ECO:0000313" key="10">
    <source>
        <dbReference type="EMBL" id="RHY47274.1"/>
    </source>
</evidence>
<keyword evidence="4" id="KW-0479">Metal-binding</keyword>
<dbReference type="GO" id="GO:0005886">
    <property type="term" value="C:plasma membrane"/>
    <property type="evidence" value="ECO:0007669"/>
    <property type="project" value="TreeGrafter"/>
</dbReference>
<proteinExistence type="inferred from homology"/>
<dbReference type="Pfam" id="PF03221">
    <property type="entry name" value="HTH_Tnp_Tc5"/>
    <property type="match status" value="1"/>
</dbReference>
<dbReference type="InterPro" id="IPR018497">
    <property type="entry name" value="Peptidase_M13_C"/>
</dbReference>
<dbReference type="PRINTS" id="PR00786">
    <property type="entry name" value="NEPRILYSIN"/>
</dbReference>
<feature type="domain" description="HTH CENPB-type" evidence="9">
    <location>
        <begin position="60"/>
        <end position="131"/>
    </location>
</feature>
<dbReference type="InterPro" id="IPR006600">
    <property type="entry name" value="HTH_CenpB_DNA-bd_dom"/>
</dbReference>
<evidence type="ECO:0000256" key="7">
    <source>
        <dbReference type="ARBA" id="ARBA00023049"/>
    </source>
</evidence>
<dbReference type="Pfam" id="PF01431">
    <property type="entry name" value="Peptidase_M13"/>
    <property type="match status" value="1"/>
</dbReference>
<evidence type="ECO:0000313" key="11">
    <source>
        <dbReference type="Proteomes" id="UP000265716"/>
    </source>
</evidence>
<evidence type="ECO:0000256" key="4">
    <source>
        <dbReference type="ARBA" id="ARBA00022723"/>
    </source>
</evidence>
<dbReference type="GO" id="GO:0046872">
    <property type="term" value="F:metal ion binding"/>
    <property type="evidence" value="ECO:0007669"/>
    <property type="project" value="UniProtKB-KW"/>
</dbReference>
<dbReference type="SUPFAM" id="SSF46689">
    <property type="entry name" value="Homeodomain-like"/>
    <property type="match status" value="1"/>
</dbReference>
<sequence length="848" mass="93964">MISVISIFQMVATIEQIREAVQRVLSGESKTAVVRSSQVKRTTLFKFLKATNNSEVIERKKSRRKPSLPNGVEQDLVSWIAAMQRAGCPVTRHDIMMKAQQIVQLHSGITQNLGRGWYQRFSQRHQELSDRIAQSLTKARNNVDKDGIILYFNRLLKACLAFNCSPSDIYNVDETSFKTKNSSKKVVAIRGSQSVWATEKSVPYHLTIVAAVAADGTFVPPAFILPGLTCEAVVLDECAVHDAVVTTAPKAFINAHIFNNWLETFGEWKMKYRGCRPAVLSVTKLIDYSANPCEDFYQYACGAWHKDAVIPPGKTSIAKSFDKIAIQNEVVLNKILSENKPKLGEFYSSCLDTATLTSLGLSPLADSFKAIRSANTTLDLLVVAGQLVKNGIPAFVDIVSRGNANDTTKNALFGFQAPLSLARTYYNNSARWASIEADYKVYIASVLQLAGFAAEQAAAAVPQAEEMEAVVSAYTAFTFHELDQKYPLLVGSWLKGNGFNVRDESGGATDWVGFYSLDYFDKTEALLKNTSLEDLRTIVEYKLIHASSTHLTPEFRTANWNLFGKKIGGQKTEPTRQKFCLGQTSATVGELLGKYFLEVVWSANTAKTADELVKALRSSFSTGIATADWLDNSTRTNAQTKLSKFVHLLGGSEKPQLYPTLTFDTKSYLNNRWKVSQVNLDTNLKLNGQPVDKRRFSMSPQTVNAYYSPSVNQIVFPAGILQNPFFDGQFDAAQNFGAIGMVIGHEITHGFDNRGRSYDGDGNLNPWWSNVTSVAFNNKAQCIVDQYAKFVVKSEVTGAVLGNLNGRLTLGETIADNGGLKTSFRAYHEYLKKYPSQYTEETGDKLFY</sequence>
<dbReference type="Proteomes" id="UP000265716">
    <property type="component" value="Unassembled WGS sequence"/>
</dbReference>
<dbReference type="Gene3D" id="1.10.1380.10">
    <property type="entry name" value="Neutral endopeptidase , domain2"/>
    <property type="match status" value="1"/>
</dbReference>
<dbReference type="GO" id="GO:0003677">
    <property type="term" value="F:DNA binding"/>
    <property type="evidence" value="ECO:0007669"/>
    <property type="project" value="UniProtKB-KW"/>
</dbReference>
<dbReference type="InterPro" id="IPR008753">
    <property type="entry name" value="Peptidase_M13_N"/>
</dbReference>
<keyword evidence="6" id="KW-0862">Zinc</keyword>
<keyword evidence="8" id="KW-0238">DNA-binding</keyword>
<dbReference type="CDD" id="cd08662">
    <property type="entry name" value="M13"/>
    <property type="match status" value="1"/>
</dbReference>
<evidence type="ECO:0000256" key="8">
    <source>
        <dbReference type="ARBA" id="ARBA00023125"/>
    </source>
</evidence>
<reference evidence="10 11" key="1">
    <citation type="submission" date="2018-08" db="EMBL/GenBank/DDBJ databases">
        <title>Aphanomyces genome sequencing and annotation.</title>
        <authorList>
            <person name="Minardi D."/>
            <person name="Oidtmann B."/>
            <person name="Van Der Giezen M."/>
            <person name="Studholme D.J."/>
        </authorList>
    </citation>
    <scope>NUCLEOTIDE SEQUENCE [LARGE SCALE GENOMIC DNA]</scope>
    <source>
        <strain evidence="10 11">SA</strain>
    </source>
</reference>
<evidence type="ECO:0000256" key="3">
    <source>
        <dbReference type="ARBA" id="ARBA00022670"/>
    </source>
</evidence>
<comment type="caution">
    <text evidence="10">The sequence shown here is derived from an EMBL/GenBank/DDBJ whole genome shotgun (WGS) entry which is preliminary data.</text>
</comment>